<organism evidence="2 3">
    <name type="scientific">Palleronia aestuarii</name>
    <dbReference type="NCBI Taxonomy" id="568105"/>
    <lineage>
        <taxon>Bacteria</taxon>
        <taxon>Pseudomonadati</taxon>
        <taxon>Pseudomonadota</taxon>
        <taxon>Alphaproteobacteria</taxon>
        <taxon>Rhodobacterales</taxon>
        <taxon>Roseobacteraceae</taxon>
        <taxon>Palleronia</taxon>
    </lineage>
</organism>
<feature type="domain" description="Dihydroneopterin aldolase/epimerase" evidence="1">
    <location>
        <begin position="4"/>
        <end position="111"/>
    </location>
</feature>
<dbReference type="SUPFAM" id="SSF55620">
    <property type="entry name" value="Tetrahydrobiopterin biosynthesis enzymes-like"/>
    <property type="match status" value="1"/>
</dbReference>
<evidence type="ECO:0000313" key="2">
    <source>
        <dbReference type="EMBL" id="PZX18513.1"/>
    </source>
</evidence>
<dbReference type="Pfam" id="PF02152">
    <property type="entry name" value="FolB"/>
    <property type="match status" value="1"/>
</dbReference>
<accession>A0A2W7NG97</accession>
<dbReference type="AlphaFoldDB" id="A0A2W7NG97"/>
<name>A0A2W7NG97_9RHOB</name>
<proteinExistence type="predicted"/>
<dbReference type="Proteomes" id="UP000248916">
    <property type="component" value="Unassembled WGS sequence"/>
</dbReference>
<dbReference type="InterPro" id="IPR043133">
    <property type="entry name" value="GTP-CH-I_C/QueF"/>
</dbReference>
<dbReference type="InterPro" id="IPR006157">
    <property type="entry name" value="FolB_dom"/>
</dbReference>
<protein>
    <submittedName>
        <fullName evidence="2">Dihydroneopterin aldolase</fullName>
    </submittedName>
</protein>
<gene>
    <name evidence="2" type="ORF">LX81_01147</name>
</gene>
<dbReference type="GO" id="GO:0004150">
    <property type="term" value="F:dihydroneopterin aldolase activity"/>
    <property type="evidence" value="ECO:0007669"/>
    <property type="project" value="InterPro"/>
</dbReference>
<keyword evidence="3" id="KW-1185">Reference proteome</keyword>
<sequence>MDEIFVKNLRLAMSIGVEPFEREWRQPVQVSLLIRVSSAIRRSGAYYSYAPAVEHLREIASSGEHIDLIETLAEIAGRRVLEDTRVDSVEVSVAKPDIFHDAEAVGITILMTRDDL</sequence>
<dbReference type="OrthoDB" id="7678026at2"/>
<dbReference type="NCBIfam" id="TIGR00526">
    <property type="entry name" value="folB_dom"/>
    <property type="match status" value="1"/>
</dbReference>
<dbReference type="GO" id="GO:0006760">
    <property type="term" value="P:folic acid-containing compound metabolic process"/>
    <property type="evidence" value="ECO:0007669"/>
    <property type="project" value="InterPro"/>
</dbReference>
<dbReference type="SMART" id="SM00905">
    <property type="entry name" value="FolB"/>
    <property type="match status" value="1"/>
</dbReference>
<reference evidence="2 3" key="1">
    <citation type="submission" date="2018-06" db="EMBL/GenBank/DDBJ databases">
        <title>Genomic Encyclopedia of Archaeal and Bacterial Type Strains, Phase II (KMG-II): from individual species to whole genera.</title>
        <authorList>
            <person name="Goeker M."/>
        </authorList>
    </citation>
    <scope>NUCLEOTIDE SEQUENCE [LARGE SCALE GENOMIC DNA]</scope>
    <source>
        <strain evidence="2 3">DSM 22009</strain>
    </source>
</reference>
<comment type="caution">
    <text evidence="2">The sequence shown here is derived from an EMBL/GenBank/DDBJ whole genome shotgun (WGS) entry which is preliminary data.</text>
</comment>
<evidence type="ECO:0000313" key="3">
    <source>
        <dbReference type="Proteomes" id="UP000248916"/>
    </source>
</evidence>
<evidence type="ECO:0000259" key="1">
    <source>
        <dbReference type="SMART" id="SM00905"/>
    </source>
</evidence>
<dbReference type="RefSeq" id="WP_111536311.1">
    <property type="nucleotide sequence ID" value="NZ_QKZL01000003.1"/>
</dbReference>
<dbReference type="Gene3D" id="3.30.1130.10">
    <property type="match status" value="1"/>
</dbReference>
<dbReference type="EMBL" id="QKZL01000003">
    <property type="protein sequence ID" value="PZX18513.1"/>
    <property type="molecule type" value="Genomic_DNA"/>
</dbReference>